<comment type="subcellular location">
    <subcellularLocation>
        <location evidence="1">Membrane</location>
    </subcellularLocation>
</comment>
<evidence type="ECO:0000256" key="1">
    <source>
        <dbReference type="ARBA" id="ARBA00004370"/>
    </source>
</evidence>
<dbReference type="InterPro" id="IPR000184">
    <property type="entry name" value="Bac_surfAg_D15"/>
</dbReference>
<dbReference type="Proteomes" id="UP000481947">
    <property type="component" value="Unassembled WGS sequence"/>
</dbReference>
<dbReference type="Gene3D" id="2.40.160.50">
    <property type="entry name" value="membrane protein fhac: a member of the omp85/tpsb transporter family"/>
    <property type="match status" value="1"/>
</dbReference>
<protein>
    <submittedName>
        <fullName evidence="9">BamA/TamA family outer membrane protein</fullName>
    </submittedName>
</protein>
<dbReference type="Pfam" id="PF01103">
    <property type="entry name" value="Omp85"/>
    <property type="match status" value="1"/>
</dbReference>
<evidence type="ECO:0000256" key="6">
    <source>
        <dbReference type="ARBA" id="ARBA00023237"/>
    </source>
</evidence>
<evidence type="ECO:0000256" key="3">
    <source>
        <dbReference type="ARBA" id="ARBA00022692"/>
    </source>
</evidence>
<name>A0A7C9JNB3_9BURK</name>
<gene>
    <name evidence="9" type="ORF">F5985_14500</name>
</gene>
<reference evidence="9 10" key="1">
    <citation type="submission" date="2019-09" db="EMBL/GenBank/DDBJ databases">
        <title>Identification of Malikia spinosa a prominent benzene-, toluene-, and ethylbenzene-degrading bacterium: enrichment, isolation and whole genome sequencing.</title>
        <authorList>
            <person name="Tancsics A."/>
            <person name="Revesz F."/>
            <person name="Kriszt B."/>
        </authorList>
    </citation>
    <scope>NUCLEOTIDE SEQUENCE [LARGE SCALE GENOMIC DNA]</scope>
    <source>
        <strain evidence="9 10">AB6</strain>
    </source>
</reference>
<evidence type="ECO:0000256" key="5">
    <source>
        <dbReference type="ARBA" id="ARBA00023136"/>
    </source>
</evidence>
<keyword evidence="4" id="KW-0732">Signal</keyword>
<dbReference type="PANTHER" id="PTHR12815:SF47">
    <property type="entry name" value="TRANSLOCATION AND ASSEMBLY MODULE SUBUNIT TAMA"/>
    <property type="match status" value="1"/>
</dbReference>
<evidence type="ECO:0000313" key="9">
    <source>
        <dbReference type="EMBL" id="MYZ53306.1"/>
    </source>
</evidence>
<keyword evidence="5" id="KW-0472">Membrane</keyword>
<feature type="compositionally biased region" description="Polar residues" evidence="7">
    <location>
        <begin position="445"/>
        <end position="457"/>
    </location>
</feature>
<evidence type="ECO:0000259" key="8">
    <source>
        <dbReference type="Pfam" id="PF01103"/>
    </source>
</evidence>
<keyword evidence="2" id="KW-1134">Transmembrane beta strand</keyword>
<dbReference type="GO" id="GO:0019867">
    <property type="term" value="C:outer membrane"/>
    <property type="evidence" value="ECO:0007669"/>
    <property type="project" value="InterPro"/>
</dbReference>
<evidence type="ECO:0000256" key="7">
    <source>
        <dbReference type="SAM" id="MobiDB-lite"/>
    </source>
</evidence>
<sequence>MGRAVKFTASASEGNHACRESRAGWRRTAGSRARPPAMTPTIRPALPDPPRASRWPARAAALLLACLAGVGSAWAQQAADAPDSTPRAGSSTASAASTINAAAAPTARTPFRIELIAPAPLDAWLLRHAELERLRTLPDLGDTELERLLLTAPADLRQLLASQGYFSPRITIERSGGSIDAKDAKDSTGATAAPALVRIEVEPGPLAQVADWQILLSGPVLDDPAAAEQRAALQEGWKLTAGQVFTQQGWDDAKQAALRGLSRLRYPEARITHSLADIDPDRHQAHLRLELDSGPAYRFGPLQVQGSERYEPETIQRLVRLAGVEPGLDYDERLLQAAQQRLLDSGDFESAFVRLDTSADPAAAPVQASVREAKQQKLVIGVGASTDSGARLSLEHLHRRVPGLDWRAATKLQLERDTRTLNGALDSPIDERGWRWNLAAQLQRQQDGPLVTSSQQLRAGRSQGGRQLERQLYAQYDRASTQDPALAVQDDAAASLSAHYGWTRRAFDDLYNPTRGQGLALELGAGLTLAQRQPYLRARARWQAYRPAFESSDRPSRWALRLEGGTVWSRDGDNVPATQRFLAGGEGSVRGYGLREIGVPRAQGGVDPGLLLTIASLEWQRPVWIDGRRSDWETALFVDAGAVANHSRALSPQVGIGVGLRYRSPVGPLQVDLAYGVERQALRLHMSVGFAF</sequence>
<dbReference type="AlphaFoldDB" id="A0A7C9JNB3"/>
<comment type="caution">
    <text evidence="9">The sequence shown here is derived from an EMBL/GenBank/DDBJ whole genome shotgun (WGS) entry which is preliminary data.</text>
</comment>
<dbReference type="InterPro" id="IPR039910">
    <property type="entry name" value="D15-like"/>
</dbReference>
<dbReference type="EMBL" id="VYSB01000017">
    <property type="protein sequence ID" value="MYZ53306.1"/>
    <property type="molecule type" value="Genomic_DNA"/>
</dbReference>
<evidence type="ECO:0000256" key="4">
    <source>
        <dbReference type="ARBA" id="ARBA00022729"/>
    </source>
</evidence>
<proteinExistence type="predicted"/>
<dbReference type="Gene3D" id="3.10.20.310">
    <property type="entry name" value="membrane protein fhac"/>
    <property type="match status" value="2"/>
</dbReference>
<organism evidence="9 10">
    <name type="scientific">Malikia spinosa</name>
    <dbReference type="NCBI Taxonomy" id="86180"/>
    <lineage>
        <taxon>Bacteria</taxon>
        <taxon>Pseudomonadati</taxon>
        <taxon>Pseudomonadota</taxon>
        <taxon>Betaproteobacteria</taxon>
        <taxon>Burkholderiales</taxon>
        <taxon>Comamonadaceae</taxon>
        <taxon>Malikia</taxon>
    </lineage>
</organism>
<keyword evidence="6" id="KW-0998">Cell outer membrane</keyword>
<feature type="region of interest" description="Disordered" evidence="7">
    <location>
        <begin position="20"/>
        <end position="51"/>
    </location>
</feature>
<feature type="region of interest" description="Disordered" evidence="7">
    <location>
        <begin position="445"/>
        <end position="466"/>
    </location>
</feature>
<evidence type="ECO:0000313" key="10">
    <source>
        <dbReference type="Proteomes" id="UP000481947"/>
    </source>
</evidence>
<dbReference type="PANTHER" id="PTHR12815">
    <property type="entry name" value="SORTING AND ASSEMBLY MACHINERY SAMM50 PROTEIN FAMILY MEMBER"/>
    <property type="match status" value="1"/>
</dbReference>
<evidence type="ECO:0000256" key="2">
    <source>
        <dbReference type="ARBA" id="ARBA00022452"/>
    </source>
</evidence>
<feature type="domain" description="Bacterial surface antigen (D15)" evidence="8">
    <location>
        <begin position="417"/>
        <end position="690"/>
    </location>
</feature>
<keyword evidence="3" id="KW-0812">Transmembrane</keyword>
<accession>A0A7C9JNB3</accession>